<evidence type="ECO:0000313" key="2">
    <source>
        <dbReference type="Proteomes" id="UP001596337"/>
    </source>
</evidence>
<reference evidence="2" key="1">
    <citation type="journal article" date="2019" name="Int. J. Syst. Evol. Microbiol.">
        <title>The Global Catalogue of Microorganisms (GCM) 10K type strain sequencing project: providing services to taxonomists for standard genome sequencing and annotation.</title>
        <authorList>
            <consortium name="The Broad Institute Genomics Platform"/>
            <consortium name="The Broad Institute Genome Sequencing Center for Infectious Disease"/>
            <person name="Wu L."/>
            <person name="Ma J."/>
        </authorList>
    </citation>
    <scope>NUCLEOTIDE SEQUENCE [LARGE SCALE GENOMIC DNA]</scope>
    <source>
        <strain evidence="2">KCTC 32255</strain>
    </source>
</reference>
<accession>A0ABW2C220</accession>
<evidence type="ECO:0000313" key="1">
    <source>
        <dbReference type="EMBL" id="MFC6869351.1"/>
    </source>
</evidence>
<proteinExistence type="predicted"/>
<name>A0ABW2C220_9PSEU</name>
<dbReference type="RefSeq" id="WP_345389823.1">
    <property type="nucleotide sequence ID" value="NZ_BAABLA010000003.1"/>
</dbReference>
<comment type="caution">
    <text evidence="1">The sequence shown here is derived from an EMBL/GenBank/DDBJ whole genome shotgun (WGS) entry which is preliminary data.</text>
</comment>
<dbReference type="Proteomes" id="UP001596337">
    <property type="component" value="Unassembled WGS sequence"/>
</dbReference>
<evidence type="ECO:0008006" key="3">
    <source>
        <dbReference type="Google" id="ProtNLM"/>
    </source>
</evidence>
<organism evidence="1 2">
    <name type="scientific">Haloechinothrix salitolerans</name>
    <dbReference type="NCBI Taxonomy" id="926830"/>
    <lineage>
        <taxon>Bacteria</taxon>
        <taxon>Bacillati</taxon>
        <taxon>Actinomycetota</taxon>
        <taxon>Actinomycetes</taxon>
        <taxon>Pseudonocardiales</taxon>
        <taxon>Pseudonocardiaceae</taxon>
        <taxon>Haloechinothrix</taxon>
    </lineage>
</organism>
<keyword evidence="2" id="KW-1185">Reference proteome</keyword>
<protein>
    <recommendedName>
        <fullName evidence="3">Small CPxCG-related zinc finger protein</fullName>
    </recommendedName>
</protein>
<dbReference type="EMBL" id="JBHSXX010000001">
    <property type="protein sequence ID" value="MFC6869351.1"/>
    <property type="molecule type" value="Genomic_DNA"/>
</dbReference>
<gene>
    <name evidence="1" type="ORF">ACFQGD_19590</name>
</gene>
<sequence length="61" mass="7015">MSERPEPINCEHCGRDRSTDTDVDALAWASDTDATGTHWLCPQCARDHVRDIEGKLPREYW</sequence>